<dbReference type="PANTHER" id="PTHR33332">
    <property type="entry name" value="REVERSE TRANSCRIPTASE DOMAIN-CONTAINING PROTEIN"/>
    <property type="match status" value="1"/>
</dbReference>
<sequence>MHRYRLGEVWLESSLAEKDLGVLTDKQLNMSQQCAQVAKKANGILACIRNSVTSRSRELIVLLYSTLVRPHLEYCVQFWTPQYKRDIEVLEQVQKRAMKLGKGLENKSYEARLKELGLFSLRKRRPRRDLILLYNYLKGHCRESQKNNVMSTDPCAQHPDAALWKAETGSRVATCHPRRRSSILEGITESQNCWKGPLDIILSNPPPPKQVHLEQAGLEHIQEGFEYLQRRRLRTLSGQPVPALCHPQSKEVFPHVQMELPVFQLVSVAPCPVTKHH</sequence>
<name>A0A2I0UFE2_LIMLA</name>
<dbReference type="PRINTS" id="PR01345">
    <property type="entry name" value="CERVTRCPTASE"/>
</dbReference>
<evidence type="ECO:0000313" key="1">
    <source>
        <dbReference type="EMBL" id="PKU44774.1"/>
    </source>
</evidence>
<accession>A0A2I0UFE2</accession>
<dbReference type="AlphaFoldDB" id="A0A2I0UFE2"/>
<reference evidence="2" key="2">
    <citation type="submission" date="2017-12" db="EMBL/GenBank/DDBJ databases">
        <title>Genome sequence of the Bar-tailed Godwit (Limosa lapponica baueri).</title>
        <authorList>
            <person name="Lima N.C.B."/>
            <person name="Parody-Merino A.M."/>
            <person name="Battley P.F."/>
            <person name="Fidler A.E."/>
            <person name="Prosdocimi F."/>
        </authorList>
    </citation>
    <scope>NUCLEOTIDE SEQUENCE [LARGE SCALE GENOMIC DNA]</scope>
</reference>
<protein>
    <submittedName>
        <fullName evidence="1">Uncharacterized protein</fullName>
    </submittedName>
</protein>
<organism evidence="1 2">
    <name type="scientific">Limosa lapponica baueri</name>
    <dbReference type="NCBI Taxonomy" id="1758121"/>
    <lineage>
        <taxon>Eukaryota</taxon>
        <taxon>Metazoa</taxon>
        <taxon>Chordata</taxon>
        <taxon>Craniata</taxon>
        <taxon>Vertebrata</taxon>
        <taxon>Euteleostomi</taxon>
        <taxon>Archelosauria</taxon>
        <taxon>Archosauria</taxon>
        <taxon>Dinosauria</taxon>
        <taxon>Saurischia</taxon>
        <taxon>Theropoda</taxon>
        <taxon>Coelurosauria</taxon>
        <taxon>Aves</taxon>
        <taxon>Neognathae</taxon>
        <taxon>Neoaves</taxon>
        <taxon>Charadriiformes</taxon>
        <taxon>Scolopacidae</taxon>
        <taxon>Limosa</taxon>
    </lineage>
</organism>
<proteinExistence type="predicted"/>
<dbReference type="EMBL" id="KZ505804">
    <property type="protein sequence ID" value="PKU44774.1"/>
    <property type="molecule type" value="Genomic_DNA"/>
</dbReference>
<reference evidence="2" key="1">
    <citation type="submission" date="2017-11" db="EMBL/GenBank/DDBJ databases">
        <authorList>
            <person name="Lima N.C."/>
            <person name="Parody-Merino A.M."/>
            <person name="Battley P.F."/>
            <person name="Fidler A.E."/>
            <person name="Prosdocimi F."/>
        </authorList>
    </citation>
    <scope>NUCLEOTIDE SEQUENCE [LARGE SCALE GENOMIC DNA]</scope>
</reference>
<keyword evidence="2" id="KW-1185">Reference proteome</keyword>
<gene>
    <name evidence="1" type="ORF">llap_4915</name>
</gene>
<dbReference type="OrthoDB" id="258495at2759"/>
<dbReference type="Proteomes" id="UP000233556">
    <property type="component" value="Unassembled WGS sequence"/>
</dbReference>
<evidence type="ECO:0000313" key="2">
    <source>
        <dbReference type="Proteomes" id="UP000233556"/>
    </source>
</evidence>